<dbReference type="GO" id="GO:0006260">
    <property type="term" value="P:DNA replication"/>
    <property type="evidence" value="ECO:0007669"/>
    <property type="project" value="InterPro"/>
</dbReference>
<accession>A0A448YLM9</accession>
<evidence type="ECO:0000256" key="2">
    <source>
        <dbReference type="ARBA" id="ARBA00009761"/>
    </source>
</evidence>
<name>A0A448YLM9_BRENA</name>
<dbReference type="GO" id="GO:0006281">
    <property type="term" value="P:DNA repair"/>
    <property type="evidence" value="ECO:0007669"/>
    <property type="project" value="InterPro"/>
</dbReference>
<dbReference type="OrthoDB" id="188186at2759"/>
<dbReference type="AlphaFoldDB" id="A0A448YLM9"/>
<evidence type="ECO:0000313" key="4">
    <source>
        <dbReference type="EMBL" id="VEU21842.1"/>
    </source>
</evidence>
<evidence type="ECO:0000256" key="1">
    <source>
        <dbReference type="ARBA" id="ARBA00004123"/>
    </source>
</evidence>
<sequence length="110" mass="12398">MEAIRVDARYVRQFPNKTVKVIGKLKEYSSGANTGIIEASGPIHLKFQAPQSLQEGEWYEFVATVDSSDFSLKVIEGIDMGEDLNERALNKMVELCHKFPDLFFDKSLVA</sequence>
<dbReference type="Pfam" id="PF08661">
    <property type="entry name" value="Rep_fac-A_3"/>
    <property type="match status" value="1"/>
</dbReference>
<proteinExistence type="inferred from homology"/>
<dbReference type="Gene3D" id="2.40.50.140">
    <property type="entry name" value="Nucleic acid-binding proteins"/>
    <property type="match status" value="1"/>
</dbReference>
<organism evidence="4 5">
    <name type="scientific">Brettanomyces naardenensis</name>
    <name type="common">Yeast</name>
    <dbReference type="NCBI Taxonomy" id="13370"/>
    <lineage>
        <taxon>Eukaryota</taxon>
        <taxon>Fungi</taxon>
        <taxon>Dikarya</taxon>
        <taxon>Ascomycota</taxon>
        <taxon>Saccharomycotina</taxon>
        <taxon>Pichiomycetes</taxon>
        <taxon>Pichiales</taxon>
        <taxon>Pichiaceae</taxon>
        <taxon>Brettanomyces</taxon>
    </lineage>
</organism>
<dbReference type="GO" id="GO:0031981">
    <property type="term" value="C:nuclear lumen"/>
    <property type="evidence" value="ECO:0007669"/>
    <property type="project" value="UniProtKB-ARBA"/>
</dbReference>
<gene>
    <name evidence="4" type="ORF">BRENAR_LOCUS2574</name>
</gene>
<comment type="subcellular location">
    <subcellularLocation>
        <location evidence="1">Nucleus</location>
    </subcellularLocation>
</comment>
<dbReference type="InterPro" id="IPR012340">
    <property type="entry name" value="NA-bd_OB-fold"/>
</dbReference>
<keyword evidence="5" id="KW-1185">Reference proteome</keyword>
<reference evidence="4 5" key="1">
    <citation type="submission" date="2018-12" db="EMBL/GenBank/DDBJ databases">
        <authorList>
            <person name="Tiukova I."/>
            <person name="Dainat J."/>
        </authorList>
    </citation>
    <scope>NUCLEOTIDE SEQUENCE [LARGE SCALE GENOMIC DNA]</scope>
</reference>
<dbReference type="GO" id="GO:0003677">
    <property type="term" value="F:DNA binding"/>
    <property type="evidence" value="ECO:0007669"/>
    <property type="project" value="InterPro"/>
</dbReference>
<keyword evidence="3" id="KW-0539">Nucleus</keyword>
<dbReference type="SUPFAM" id="SSF50249">
    <property type="entry name" value="Nucleic acid-binding proteins"/>
    <property type="match status" value="1"/>
</dbReference>
<dbReference type="EMBL" id="CAACVR010000013">
    <property type="protein sequence ID" value="VEU21842.1"/>
    <property type="molecule type" value="Genomic_DNA"/>
</dbReference>
<dbReference type="STRING" id="13370.A0A448YLM9"/>
<comment type="similarity">
    <text evidence="2">Belongs to the replication factor A protein 3 family.</text>
</comment>
<protein>
    <submittedName>
        <fullName evidence="4">DEKNAAC102857</fullName>
    </submittedName>
</protein>
<evidence type="ECO:0000256" key="3">
    <source>
        <dbReference type="ARBA" id="ARBA00023242"/>
    </source>
</evidence>
<dbReference type="InterPro" id="IPR013970">
    <property type="entry name" value="Rfa2"/>
</dbReference>
<dbReference type="Proteomes" id="UP000290900">
    <property type="component" value="Unassembled WGS sequence"/>
</dbReference>
<dbReference type="GO" id="GO:0006310">
    <property type="term" value="P:DNA recombination"/>
    <property type="evidence" value="ECO:0007669"/>
    <property type="project" value="InterPro"/>
</dbReference>
<dbReference type="InParanoid" id="A0A448YLM9"/>
<evidence type="ECO:0000313" key="5">
    <source>
        <dbReference type="Proteomes" id="UP000290900"/>
    </source>
</evidence>